<dbReference type="Proteomes" id="UP000694728">
    <property type="component" value="Unplaced"/>
</dbReference>
<dbReference type="AlphaFoldDB" id="A0A8D1H1E4"/>
<accession>A0A8D1H1E4</accession>
<proteinExistence type="predicted"/>
<sequence length="151" mass="17987">MASSHMKKKKKLDIANFQRNAIKTAMRYHPTPVKMAIIKKSTNNKCWRACGENRTLLHCWNVSWYSHYGKQYVGSSENKGWSQHMILQSHCWASIQTNYNSKRYMHPYVQGSTIHNNQDMKTTKCPLTDKCIKKMWYMHAMEYYSTIKRRK</sequence>
<name>A0A8D1H1E4_PIG</name>
<reference evidence="1" key="1">
    <citation type="submission" date="2025-08" db="UniProtKB">
        <authorList>
            <consortium name="Ensembl"/>
        </authorList>
    </citation>
    <scope>IDENTIFICATION</scope>
</reference>
<protein>
    <submittedName>
        <fullName evidence="1">Uncharacterized protein</fullName>
    </submittedName>
</protein>
<organism evidence="1 2">
    <name type="scientific">Sus scrofa</name>
    <name type="common">Pig</name>
    <dbReference type="NCBI Taxonomy" id="9823"/>
    <lineage>
        <taxon>Eukaryota</taxon>
        <taxon>Metazoa</taxon>
        <taxon>Chordata</taxon>
        <taxon>Craniata</taxon>
        <taxon>Vertebrata</taxon>
        <taxon>Euteleostomi</taxon>
        <taxon>Mammalia</taxon>
        <taxon>Eutheria</taxon>
        <taxon>Laurasiatheria</taxon>
        <taxon>Artiodactyla</taxon>
        <taxon>Suina</taxon>
        <taxon>Suidae</taxon>
        <taxon>Sus</taxon>
    </lineage>
</organism>
<evidence type="ECO:0000313" key="2">
    <source>
        <dbReference type="Proteomes" id="UP000694728"/>
    </source>
</evidence>
<dbReference type="Ensembl" id="ENSSSCT00045015746.1">
    <property type="protein sequence ID" value="ENSSSCP00045010925.1"/>
    <property type="gene ID" value="ENSSSCG00045009295.1"/>
</dbReference>
<evidence type="ECO:0000313" key="1">
    <source>
        <dbReference type="Ensembl" id="ENSSSCP00045010925.1"/>
    </source>
</evidence>